<comment type="caution">
    <text evidence="3">The sequence shown here is derived from an EMBL/GenBank/DDBJ whole genome shotgun (WGS) entry which is preliminary data.</text>
</comment>
<feature type="chain" id="PRO_5036221451" evidence="2">
    <location>
        <begin position="20"/>
        <end position="799"/>
    </location>
</feature>
<feature type="compositionally biased region" description="Low complexity" evidence="1">
    <location>
        <begin position="510"/>
        <end position="521"/>
    </location>
</feature>
<dbReference type="Proteomes" id="UP000582659">
    <property type="component" value="Unassembled WGS sequence"/>
</dbReference>
<organism evidence="3 4">
    <name type="scientific">Bursaphelenchus xylophilus</name>
    <name type="common">Pinewood nematode worm</name>
    <name type="synonym">Aphelenchoides xylophilus</name>
    <dbReference type="NCBI Taxonomy" id="6326"/>
    <lineage>
        <taxon>Eukaryota</taxon>
        <taxon>Metazoa</taxon>
        <taxon>Ecdysozoa</taxon>
        <taxon>Nematoda</taxon>
        <taxon>Chromadorea</taxon>
        <taxon>Rhabditida</taxon>
        <taxon>Tylenchina</taxon>
        <taxon>Tylenchomorpha</taxon>
        <taxon>Aphelenchoidea</taxon>
        <taxon>Aphelenchoididae</taxon>
        <taxon>Bursaphelenchus</taxon>
    </lineage>
</organism>
<protein>
    <submittedName>
        <fullName evidence="3">(pine wood nematode) hypothetical protein</fullName>
    </submittedName>
</protein>
<feature type="compositionally biased region" description="Low complexity" evidence="1">
    <location>
        <begin position="44"/>
        <end position="54"/>
    </location>
</feature>
<feature type="region of interest" description="Disordered" evidence="1">
    <location>
        <begin position="498"/>
        <end position="528"/>
    </location>
</feature>
<feature type="compositionally biased region" description="Polar residues" evidence="1">
    <location>
        <begin position="498"/>
        <end position="509"/>
    </location>
</feature>
<feature type="signal peptide" evidence="2">
    <location>
        <begin position="1"/>
        <end position="19"/>
    </location>
</feature>
<dbReference type="EMBL" id="CAJFDI010000004">
    <property type="protein sequence ID" value="CAD5228697.1"/>
    <property type="molecule type" value="Genomic_DNA"/>
</dbReference>
<evidence type="ECO:0000256" key="1">
    <source>
        <dbReference type="SAM" id="MobiDB-lite"/>
    </source>
</evidence>
<dbReference type="OrthoDB" id="5850529at2759"/>
<reference evidence="3" key="1">
    <citation type="submission" date="2020-09" db="EMBL/GenBank/DDBJ databases">
        <authorList>
            <person name="Kikuchi T."/>
        </authorList>
    </citation>
    <scope>NUCLEOTIDE SEQUENCE</scope>
    <source>
        <strain evidence="3">Ka4C1</strain>
    </source>
</reference>
<dbReference type="Proteomes" id="UP000659654">
    <property type="component" value="Unassembled WGS sequence"/>
</dbReference>
<keyword evidence="4" id="KW-1185">Reference proteome</keyword>
<evidence type="ECO:0000313" key="3">
    <source>
        <dbReference type="EMBL" id="CAD5228697.1"/>
    </source>
</evidence>
<sequence>MQKLTLVVLALLAISAVNAQFTGGSDFCTDEKSLETNVDVLLEGGESSSESSNEGGSGSGSGLEEGSTVAGDIPGKYCLLLKYLYGLAIQFEGTAVYELWLEFIEELHYQIVLDVTLTTQEKIQSIWARLDAFIAVHVEIQEAVYYLYISEWGGYVRNLEAVSVSFSAQISESIIVLESSGSTELFDALRNGTSGELATLVETLIQEITAILQGGYSYSYELVLIYEKIEAFLEENSQYSEELLSVEIEGYGVFGAFYQVTAYYWRAYNFQIAIGGEASSTGLIEVLTAAYQNTSTGSVSQRSQIKQLVEKLTAYFESNTDVSVRIQYVYEQLYQFLILQQWSVNVLYSLQIQGYGDIYELIYAFVLEQNLEIDFSNPVVSTSTAAGADCSDVLQINAFSSNTSDLLTSIDVAQESWNATEITRFSAYKKRIYVVTSNSTATLQEKYSAITTVVNAWTTNTFYLNLVKSIQIIQWGGTVSEAISCNALTTRQKEVVTTTSAPQTLPQINTTTSTTTTTTTTEPPPAVGDDELADIVNSILHNKSWSTFRFRHERPWLKFRMEDGQNRSCVGNLVAVNAEASLLGLERRNVLRKTFQRFSITATYRFFLGVSPYLVTEELQREIRENDDIIFVDVPDHNRTLKHNAIMHWQQNYCPNPFRLVVQRDDTAVLLNKVMYYMFTSIDWDDYLLCERAKGKTDEGVFLGVCRDNIMVFMPKAVKNRFFELLMNYDYGDEDRDNGKKVDDWNVKHFYGFGSTPEKLCTKPYHVNDGLSTMPTELKNIRTGKEMEKAFERLLLAKC</sequence>
<dbReference type="EMBL" id="CAJFCV020000004">
    <property type="protein sequence ID" value="CAG9119349.1"/>
    <property type="molecule type" value="Genomic_DNA"/>
</dbReference>
<evidence type="ECO:0000256" key="2">
    <source>
        <dbReference type="SAM" id="SignalP"/>
    </source>
</evidence>
<feature type="region of interest" description="Disordered" evidence="1">
    <location>
        <begin position="44"/>
        <end position="66"/>
    </location>
</feature>
<keyword evidence="2" id="KW-0732">Signal</keyword>
<gene>
    <name evidence="3" type="ORF">BXYJ_LOCUS10574</name>
</gene>
<name>A0A811LMM9_BURXY</name>
<dbReference type="AlphaFoldDB" id="A0A811LMM9"/>
<proteinExistence type="predicted"/>
<evidence type="ECO:0000313" key="4">
    <source>
        <dbReference type="Proteomes" id="UP000659654"/>
    </source>
</evidence>
<accession>A0A811LMM9</accession>